<dbReference type="SUPFAM" id="SSF52833">
    <property type="entry name" value="Thioredoxin-like"/>
    <property type="match status" value="1"/>
</dbReference>
<proteinExistence type="predicted"/>
<evidence type="ECO:0000313" key="2">
    <source>
        <dbReference type="EMBL" id="OKL45081.1"/>
    </source>
</evidence>
<keyword evidence="3" id="KW-1185">Reference proteome</keyword>
<dbReference type="PANTHER" id="PTHR13887">
    <property type="entry name" value="GLUTATHIONE S-TRANSFERASE KAPPA"/>
    <property type="match status" value="1"/>
</dbReference>
<accession>A0A1U7JKB2</accession>
<reference evidence="2 3" key="1">
    <citation type="submission" date="2016-03" db="EMBL/GenBank/DDBJ databases">
        <title>Genome sequence of Nesiotobacter sp. nov., a moderately halophilic alphaproteobacterium isolated from the Yellow Sea, China.</title>
        <authorList>
            <person name="Zhang G."/>
            <person name="Zhang R."/>
        </authorList>
    </citation>
    <scope>NUCLEOTIDE SEQUENCE [LARGE SCALE GENOMIC DNA]</scope>
    <source>
        <strain evidence="2 3">WB1-6</strain>
    </source>
</reference>
<dbReference type="InterPro" id="IPR001853">
    <property type="entry name" value="DSBA-like_thioredoxin_dom"/>
</dbReference>
<dbReference type="Gene3D" id="3.40.30.10">
    <property type="entry name" value="Glutaredoxin"/>
    <property type="match status" value="1"/>
</dbReference>
<evidence type="ECO:0000313" key="3">
    <source>
        <dbReference type="Proteomes" id="UP000185783"/>
    </source>
</evidence>
<gene>
    <name evidence="2" type="ORF">A3843_04830</name>
</gene>
<sequence>MYNKNTGGPSNSIVVYTDYVCPYCLLAETVIRRVIDGHDVPIEWRPYELRPDPVPTLRVEDPYLPSVWERSVYPMAEKLGVAIKLPEISPQPRTQKAFEGFQLAQEKGLGEAYSNRFLRAFFQEEQDIGDIEVIVRLGEEVGLDGAELREVLDKGTYSFSHCKALEQAKEEANISAVPTIFIGDRRLQGVPSEGELRAALQEAGLLNTAT</sequence>
<dbReference type="InterPro" id="IPR011767">
    <property type="entry name" value="GLR_AS"/>
</dbReference>
<dbReference type="AlphaFoldDB" id="A0A1U7JKB2"/>
<evidence type="ECO:0000259" key="1">
    <source>
        <dbReference type="Pfam" id="PF01323"/>
    </source>
</evidence>
<dbReference type="Proteomes" id="UP000185783">
    <property type="component" value="Unassembled WGS sequence"/>
</dbReference>
<dbReference type="InterPro" id="IPR036249">
    <property type="entry name" value="Thioredoxin-like_sf"/>
</dbReference>
<dbReference type="RefSeq" id="WP_036489411.1">
    <property type="nucleotide sequence ID" value="NZ_LVVZ01000007.1"/>
</dbReference>
<comment type="caution">
    <text evidence="2">The sequence shown here is derived from an EMBL/GenBank/DDBJ whole genome shotgun (WGS) entry which is preliminary data.</text>
</comment>
<dbReference type="Pfam" id="PF01323">
    <property type="entry name" value="DSBA"/>
    <property type="match status" value="1"/>
</dbReference>
<dbReference type="PROSITE" id="PS00195">
    <property type="entry name" value="GLUTAREDOXIN_1"/>
    <property type="match status" value="1"/>
</dbReference>
<protein>
    <submittedName>
        <fullName evidence="2">Thioredoxin</fullName>
    </submittedName>
</protein>
<dbReference type="STRING" id="197461.A3843_04830"/>
<dbReference type="PANTHER" id="PTHR13887:SF33">
    <property type="entry name" value="ISOMERASE"/>
    <property type="match status" value="1"/>
</dbReference>
<dbReference type="GO" id="GO:0016491">
    <property type="term" value="F:oxidoreductase activity"/>
    <property type="evidence" value="ECO:0007669"/>
    <property type="project" value="InterPro"/>
</dbReference>
<feature type="domain" description="DSBA-like thioredoxin" evidence="1">
    <location>
        <begin position="13"/>
        <end position="201"/>
    </location>
</feature>
<name>A0A1U7JKB2_9HYPH</name>
<organism evidence="2 3">
    <name type="scientific">Pseudovibrio exalbescens</name>
    <dbReference type="NCBI Taxonomy" id="197461"/>
    <lineage>
        <taxon>Bacteria</taxon>
        <taxon>Pseudomonadati</taxon>
        <taxon>Pseudomonadota</taxon>
        <taxon>Alphaproteobacteria</taxon>
        <taxon>Hyphomicrobiales</taxon>
        <taxon>Stappiaceae</taxon>
        <taxon>Pseudovibrio</taxon>
    </lineage>
</organism>
<dbReference type="EMBL" id="LVVZ01000007">
    <property type="protein sequence ID" value="OKL45081.1"/>
    <property type="molecule type" value="Genomic_DNA"/>
</dbReference>